<comment type="caution">
    <text evidence="2">The sequence shown here is derived from an EMBL/GenBank/DDBJ whole genome shotgun (WGS) entry which is preliminary data.</text>
</comment>
<evidence type="ECO:0000313" key="2">
    <source>
        <dbReference type="EMBL" id="GGA40198.1"/>
    </source>
</evidence>
<evidence type="ECO:0000259" key="1">
    <source>
        <dbReference type="PROSITE" id="PS51186"/>
    </source>
</evidence>
<name>A0ABQ1GB42_9BACL</name>
<dbReference type="SUPFAM" id="SSF55729">
    <property type="entry name" value="Acyl-CoA N-acyltransferases (Nat)"/>
    <property type="match status" value="1"/>
</dbReference>
<reference evidence="3" key="1">
    <citation type="journal article" date="2019" name="Int. J. Syst. Evol. Microbiol.">
        <title>The Global Catalogue of Microorganisms (GCM) 10K type strain sequencing project: providing services to taxonomists for standard genome sequencing and annotation.</title>
        <authorList>
            <consortium name="The Broad Institute Genomics Platform"/>
            <consortium name="The Broad Institute Genome Sequencing Center for Infectious Disease"/>
            <person name="Wu L."/>
            <person name="Ma J."/>
        </authorList>
    </citation>
    <scope>NUCLEOTIDE SEQUENCE [LARGE SCALE GENOMIC DNA]</scope>
    <source>
        <strain evidence="3">CGMCC 1.15044</strain>
    </source>
</reference>
<dbReference type="InterPro" id="IPR000182">
    <property type="entry name" value="GNAT_dom"/>
</dbReference>
<dbReference type="Gene3D" id="3.40.630.30">
    <property type="match status" value="1"/>
</dbReference>
<gene>
    <name evidence="2" type="ORF">GCM10010917_26850</name>
</gene>
<dbReference type="Pfam" id="PF13508">
    <property type="entry name" value="Acetyltransf_7"/>
    <property type="match status" value="1"/>
</dbReference>
<dbReference type="RefSeq" id="WP_229752672.1">
    <property type="nucleotide sequence ID" value="NZ_BMHF01000008.1"/>
</dbReference>
<dbReference type="PROSITE" id="PS51186">
    <property type="entry name" value="GNAT"/>
    <property type="match status" value="1"/>
</dbReference>
<dbReference type="InterPro" id="IPR016181">
    <property type="entry name" value="Acyl_CoA_acyltransferase"/>
</dbReference>
<organism evidence="2 3">
    <name type="scientific">Paenibacillus physcomitrellae</name>
    <dbReference type="NCBI Taxonomy" id="1619311"/>
    <lineage>
        <taxon>Bacteria</taxon>
        <taxon>Bacillati</taxon>
        <taxon>Bacillota</taxon>
        <taxon>Bacilli</taxon>
        <taxon>Bacillales</taxon>
        <taxon>Paenibacillaceae</taxon>
        <taxon>Paenibacillus</taxon>
    </lineage>
</organism>
<keyword evidence="3" id="KW-1185">Reference proteome</keyword>
<feature type="domain" description="N-acetyltransferase" evidence="1">
    <location>
        <begin position="11"/>
        <end position="146"/>
    </location>
</feature>
<dbReference type="Proteomes" id="UP000609323">
    <property type="component" value="Unassembled WGS sequence"/>
</dbReference>
<accession>A0ABQ1GB42</accession>
<sequence>MLIDAKRGPGLDHSEVTELLELAVHEDEEALAAAKALYRSEDNGCLLRLYQEEGETIGLIGFHMDSDTGTLTIQHISVFPEYRNQGFGRGLILEALMEQSPDTIKAVVDEEAADFYRNIGFIVTSEGVSPSGAERFLCVYHAVEREDEF</sequence>
<protein>
    <recommendedName>
        <fullName evidence="1">N-acetyltransferase domain-containing protein</fullName>
    </recommendedName>
</protein>
<dbReference type="CDD" id="cd04301">
    <property type="entry name" value="NAT_SF"/>
    <property type="match status" value="1"/>
</dbReference>
<proteinExistence type="predicted"/>
<evidence type="ECO:0000313" key="3">
    <source>
        <dbReference type="Proteomes" id="UP000609323"/>
    </source>
</evidence>
<dbReference type="EMBL" id="BMHF01000008">
    <property type="protein sequence ID" value="GGA40198.1"/>
    <property type="molecule type" value="Genomic_DNA"/>
</dbReference>